<comment type="caution">
    <text evidence="2">The sequence shown here is derived from an EMBL/GenBank/DDBJ whole genome shotgun (WGS) entry which is preliminary data.</text>
</comment>
<evidence type="ECO:0000313" key="2">
    <source>
        <dbReference type="EMBL" id="MBC5668180.1"/>
    </source>
</evidence>
<dbReference type="RefSeq" id="WP_186840454.1">
    <property type="nucleotide sequence ID" value="NZ_JACOOZ010000006.1"/>
</dbReference>
<protein>
    <submittedName>
        <fullName evidence="2">YfhO family protein</fullName>
    </submittedName>
</protein>
<feature type="transmembrane region" description="Helical" evidence="1">
    <location>
        <begin position="114"/>
        <end position="134"/>
    </location>
</feature>
<proteinExistence type="predicted"/>
<dbReference type="PANTHER" id="PTHR38454:SF1">
    <property type="entry name" value="INTEGRAL MEMBRANE PROTEIN"/>
    <property type="match status" value="1"/>
</dbReference>
<feature type="transmembrane region" description="Helical" evidence="1">
    <location>
        <begin position="75"/>
        <end position="94"/>
    </location>
</feature>
<feature type="transmembrane region" description="Helical" evidence="1">
    <location>
        <begin position="141"/>
        <end position="158"/>
    </location>
</feature>
<feature type="transmembrane region" description="Helical" evidence="1">
    <location>
        <begin position="396"/>
        <end position="413"/>
    </location>
</feature>
<keyword evidence="1" id="KW-0472">Membrane</keyword>
<organism evidence="2 3">
    <name type="scientific">Eubacterium segne</name>
    <dbReference type="NCBI Taxonomy" id="2763045"/>
    <lineage>
        <taxon>Bacteria</taxon>
        <taxon>Bacillati</taxon>
        <taxon>Bacillota</taxon>
        <taxon>Clostridia</taxon>
        <taxon>Eubacteriales</taxon>
        <taxon>Eubacteriaceae</taxon>
        <taxon>Eubacterium</taxon>
    </lineage>
</organism>
<evidence type="ECO:0000313" key="3">
    <source>
        <dbReference type="Proteomes" id="UP000597877"/>
    </source>
</evidence>
<keyword evidence="3" id="KW-1185">Reference proteome</keyword>
<feature type="transmembrane region" description="Helical" evidence="1">
    <location>
        <begin position="338"/>
        <end position="360"/>
    </location>
</feature>
<dbReference type="Pfam" id="PF09586">
    <property type="entry name" value="YfhO"/>
    <property type="match status" value="1"/>
</dbReference>
<feature type="transmembrane region" description="Helical" evidence="1">
    <location>
        <begin position="372"/>
        <end position="389"/>
    </location>
</feature>
<reference evidence="2 3" key="1">
    <citation type="submission" date="2020-08" db="EMBL/GenBank/DDBJ databases">
        <title>Genome public.</title>
        <authorList>
            <person name="Liu C."/>
            <person name="Sun Q."/>
        </authorList>
    </citation>
    <scope>NUCLEOTIDE SEQUENCE [LARGE SCALE GENOMIC DNA]</scope>
    <source>
        <strain evidence="2 3">BX4</strain>
    </source>
</reference>
<dbReference type="InterPro" id="IPR018580">
    <property type="entry name" value="Uncharacterised_YfhO"/>
</dbReference>
<accession>A0ABR7F3J2</accession>
<feature type="transmembrane region" description="Helical" evidence="1">
    <location>
        <begin position="20"/>
        <end position="38"/>
    </location>
</feature>
<feature type="transmembrane region" description="Helical" evidence="1">
    <location>
        <begin position="460"/>
        <end position="483"/>
    </location>
</feature>
<name>A0ABR7F3J2_9FIRM</name>
<gene>
    <name evidence="2" type="ORF">H8S00_09315</name>
</gene>
<feature type="transmembrane region" description="Helical" evidence="1">
    <location>
        <begin position="192"/>
        <end position="220"/>
    </location>
</feature>
<keyword evidence="1" id="KW-0812">Transmembrane</keyword>
<sequence>MERKGDSKFSFSTWLKDNWLYFLAFLLPVLSMLIVYFFKDIAPFGDQMYLRSDCYHQYTPYLQILQDKLRGGGSLFYTWEIGAGMNFVAIAAYYLSSPFNLLTILWPGNMADYVSFFIIVKMGLAGFSATYYLVKRFKTKHVPAVIFGMVYALSSYFAAFSWNIMWLDCMWLLPFIILGLDRLVTERKYKMYCIALALGIFSNYYIGIMLCIYSVIYFVYLICVSDFDEEIGNVKGRLLAFKDFAIYSVLGGGLAACVILPEYFNLLTTKSADTSFPDAIEEYFSILYMLFRSLICIPVADLKYPHDPNIYCTVAVFVLIPLFWLCKKISVKDRVGKTVIAVIMLLSFNINIPNYIWHGFHFPNSLPCRESFLYIFLIVTMAYEAFLHIKEFKASQIIGAMGGALGLILVLQELFKNTSFFSDLAVETNIRKIIYFSMLFIVIYVILYFCYRRKSDMKAFFIYLLVLTTFCELTLNLCVTGMASTSSRSAYYESTQAHKQLNETAKNKAESEGVKFYRTESASHSTRNDGARFDYDSISTFSSVASAAMQDYYNQLGMQTSFNAYSYYGHTPLTAAMFSVKYEFTDNTPSLPTNMTEIGSQTYSTGNNAASTVHLYEYNNTLPLGFMVNMSTEANWNKETGNPFTTQNSFVKTAIDSDANIFHQLQTTDTVGTFTAKYQLEEDDNYKPSGDAATYDVYFYCVTSSETLTVNITNGSITDDNSTTKTFSSTNQNYICHVGNVSAGSTITVTASDGQALTTCYAYAFDNDAWETAYKLLNKNPYTVESYSDTKITGKVTAKKQGIMYTSIPYDKGWNVYVDGVKSKTTSICSGALTGVLVEAGTHEITFKYTPKGLVPGIVITIICLLIFLGIIYKDNIINLISNKSKNNKVTSKK</sequence>
<evidence type="ECO:0000256" key="1">
    <source>
        <dbReference type="SAM" id="Phobius"/>
    </source>
</evidence>
<dbReference type="Proteomes" id="UP000597877">
    <property type="component" value="Unassembled WGS sequence"/>
</dbReference>
<feature type="transmembrane region" description="Helical" evidence="1">
    <location>
        <begin position="308"/>
        <end position="326"/>
    </location>
</feature>
<feature type="transmembrane region" description="Helical" evidence="1">
    <location>
        <begin position="853"/>
        <end position="873"/>
    </location>
</feature>
<dbReference type="PANTHER" id="PTHR38454">
    <property type="entry name" value="INTEGRAL MEMBRANE PROTEIN-RELATED"/>
    <property type="match status" value="1"/>
</dbReference>
<feature type="transmembrane region" description="Helical" evidence="1">
    <location>
        <begin position="244"/>
        <end position="264"/>
    </location>
</feature>
<dbReference type="EMBL" id="JACOOZ010000006">
    <property type="protein sequence ID" value="MBC5668180.1"/>
    <property type="molecule type" value="Genomic_DNA"/>
</dbReference>
<feature type="transmembrane region" description="Helical" evidence="1">
    <location>
        <begin position="433"/>
        <end position="451"/>
    </location>
</feature>
<keyword evidence="1" id="KW-1133">Transmembrane helix</keyword>